<proteinExistence type="predicted"/>
<keyword evidence="3" id="KW-1185">Reference proteome</keyword>
<organism evidence="2 3">
    <name type="scientific">Mucor flavus</name>
    <dbReference type="NCBI Taxonomy" id="439312"/>
    <lineage>
        <taxon>Eukaryota</taxon>
        <taxon>Fungi</taxon>
        <taxon>Fungi incertae sedis</taxon>
        <taxon>Mucoromycota</taxon>
        <taxon>Mucoromycotina</taxon>
        <taxon>Mucoromycetes</taxon>
        <taxon>Mucorales</taxon>
        <taxon>Mucorineae</taxon>
        <taxon>Mucoraceae</taxon>
        <taxon>Mucor</taxon>
    </lineage>
</organism>
<comment type="caution">
    <text evidence="2">The sequence shown here is derived from an EMBL/GenBank/DDBJ whole genome shotgun (WGS) entry which is preliminary data.</text>
</comment>
<evidence type="ECO:0000256" key="1">
    <source>
        <dbReference type="SAM" id="MobiDB-lite"/>
    </source>
</evidence>
<dbReference type="EMBL" id="BAABUK010000017">
    <property type="protein sequence ID" value="GAA5813560.1"/>
    <property type="molecule type" value="Genomic_DNA"/>
</dbReference>
<dbReference type="Proteomes" id="UP001473302">
    <property type="component" value="Unassembled WGS sequence"/>
</dbReference>
<accession>A0ABP9Z372</accession>
<evidence type="ECO:0000313" key="2">
    <source>
        <dbReference type="EMBL" id="GAA5813560.1"/>
    </source>
</evidence>
<evidence type="ECO:0000313" key="3">
    <source>
        <dbReference type="Proteomes" id="UP001473302"/>
    </source>
</evidence>
<feature type="compositionally biased region" description="Polar residues" evidence="1">
    <location>
        <begin position="46"/>
        <end position="59"/>
    </location>
</feature>
<name>A0ABP9Z372_9FUNG</name>
<reference evidence="2 3" key="1">
    <citation type="submission" date="2024-04" db="EMBL/GenBank/DDBJ databases">
        <title>genome sequences of Mucor flavus KT1a and Helicostylum pulchrum KT1b strains isolated from the surface of a dry-aged beef.</title>
        <authorList>
            <person name="Toyotome T."/>
            <person name="Hosono M."/>
            <person name="Torimaru M."/>
            <person name="Fukuda K."/>
            <person name="Mikami N."/>
        </authorList>
    </citation>
    <scope>NUCLEOTIDE SEQUENCE [LARGE SCALE GENOMIC DNA]</scope>
    <source>
        <strain evidence="2 3">KT1a</strain>
    </source>
</reference>
<sequence length="77" mass="8546">MSPSSRPKKPKCISSRSIELANRTVNQKLETVNSHDPDAQLGQIRSRLTSPKRTPTLGSLRNGPIRQLVGHILSLLY</sequence>
<protein>
    <submittedName>
        <fullName evidence="2">Uncharacterized protein</fullName>
    </submittedName>
</protein>
<gene>
    <name evidence="2" type="ORF">MFLAVUS_007042</name>
</gene>
<feature type="region of interest" description="Disordered" evidence="1">
    <location>
        <begin position="29"/>
        <end position="59"/>
    </location>
</feature>